<evidence type="ECO:0000256" key="1">
    <source>
        <dbReference type="ARBA" id="ARBA00010641"/>
    </source>
</evidence>
<evidence type="ECO:0000259" key="7">
    <source>
        <dbReference type="Pfam" id="PF04545"/>
    </source>
</evidence>
<reference evidence="8 9" key="1">
    <citation type="submission" date="2019-02" db="EMBL/GenBank/DDBJ databases">
        <title>Deep-cultivation of Planctomycetes and their phenomic and genomic characterization uncovers novel biology.</title>
        <authorList>
            <person name="Wiegand S."/>
            <person name="Jogler M."/>
            <person name="Boedeker C."/>
            <person name="Pinto D."/>
            <person name="Vollmers J."/>
            <person name="Rivas-Marin E."/>
            <person name="Kohn T."/>
            <person name="Peeters S.H."/>
            <person name="Heuer A."/>
            <person name="Rast P."/>
            <person name="Oberbeckmann S."/>
            <person name="Bunk B."/>
            <person name="Jeske O."/>
            <person name="Meyerdierks A."/>
            <person name="Storesund J.E."/>
            <person name="Kallscheuer N."/>
            <person name="Luecker S."/>
            <person name="Lage O.M."/>
            <person name="Pohl T."/>
            <person name="Merkel B.J."/>
            <person name="Hornburger P."/>
            <person name="Mueller R.-W."/>
            <person name="Bruemmer F."/>
            <person name="Labrenz M."/>
            <person name="Spormann A.M."/>
            <person name="Op Den Camp H."/>
            <person name="Overmann J."/>
            <person name="Amann R."/>
            <person name="Jetten M.S.M."/>
            <person name="Mascher T."/>
            <person name="Medema M.H."/>
            <person name="Devos D.P."/>
            <person name="Kaster A.-K."/>
            <person name="Ovreas L."/>
            <person name="Rohde M."/>
            <person name="Galperin M.Y."/>
            <person name="Jogler C."/>
        </authorList>
    </citation>
    <scope>NUCLEOTIDE SEQUENCE [LARGE SCALE GENOMIC DNA]</scope>
    <source>
        <strain evidence="8 9">Poly51</strain>
    </source>
</reference>
<dbReference type="Gene3D" id="1.10.10.10">
    <property type="entry name" value="Winged helix-like DNA-binding domain superfamily/Winged helix DNA-binding domain"/>
    <property type="match status" value="1"/>
</dbReference>
<evidence type="ECO:0000313" key="8">
    <source>
        <dbReference type="EMBL" id="TWU54871.1"/>
    </source>
</evidence>
<dbReference type="Pfam" id="PF04545">
    <property type="entry name" value="Sigma70_r4"/>
    <property type="match status" value="1"/>
</dbReference>
<accession>A0A5C6F5W6</accession>
<dbReference type="SUPFAM" id="SSF88659">
    <property type="entry name" value="Sigma3 and sigma4 domains of RNA polymerase sigma factors"/>
    <property type="match status" value="1"/>
</dbReference>
<proteinExistence type="inferred from homology"/>
<keyword evidence="5" id="KW-0804">Transcription</keyword>
<dbReference type="SUPFAM" id="SSF88946">
    <property type="entry name" value="Sigma2 domain of RNA polymerase sigma factors"/>
    <property type="match status" value="1"/>
</dbReference>
<dbReference type="CDD" id="cd06171">
    <property type="entry name" value="Sigma70_r4"/>
    <property type="match status" value="1"/>
</dbReference>
<dbReference type="Pfam" id="PF04542">
    <property type="entry name" value="Sigma70_r2"/>
    <property type="match status" value="1"/>
</dbReference>
<dbReference type="Gene3D" id="1.10.1740.10">
    <property type="match status" value="1"/>
</dbReference>
<gene>
    <name evidence="8" type="primary">sigW_9</name>
    <name evidence="8" type="ORF">Poly51_35930</name>
</gene>
<comment type="similarity">
    <text evidence="1">Belongs to the sigma-70 factor family. ECF subfamily.</text>
</comment>
<dbReference type="Proteomes" id="UP000318288">
    <property type="component" value="Unassembled WGS sequence"/>
</dbReference>
<name>A0A5C6F5W6_9BACT</name>
<keyword evidence="2" id="KW-0805">Transcription regulation</keyword>
<comment type="caution">
    <text evidence="8">The sequence shown here is derived from an EMBL/GenBank/DDBJ whole genome shotgun (WGS) entry which is preliminary data.</text>
</comment>
<evidence type="ECO:0000313" key="9">
    <source>
        <dbReference type="Proteomes" id="UP000318288"/>
    </source>
</evidence>
<evidence type="ECO:0000259" key="6">
    <source>
        <dbReference type="Pfam" id="PF04542"/>
    </source>
</evidence>
<dbReference type="InterPro" id="IPR039425">
    <property type="entry name" value="RNA_pol_sigma-70-like"/>
</dbReference>
<evidence type="ECO:0000256" key="5">
    <source>
        <dbReference type="ARBA" id="ARBA00023163"/>
    </source>
</evidence>
<evidence type="ECO:0000256" key="2">
    <source>
        <dbReference type="ARBA" id="ARBA00023015"/>
    </source>
</evidence>
<dbReference type="GO" id="GO:0003677">
    <property type="term" value="F:DNA binding"/>
    <property type="evidence" value="ECO:0007669"/>
    <property type="project" value="UniProtKB-KW"/>
</dbReference>
<dbReference type="AlphaFoldDB" id="A0A5C6F5W6"/>
<dbReference type="EMBL" id="SJPW01000004">
    <property type="protein sequence ID" value="TWU54871.1"/>
    <property type="molecule type" value="Genomic_DNA"/>
</dbReference>
<dbReference type="InterPro" id="IPR013324">
    <property type="entry name" value="RNA_pol_sigma_r3/r4-like"/>
</dbReference>
<dbReference type="NCBIfam" id="TIGR02937">
    <property type="entry name" value="sigma70-ECF"/>
    <property type="match status" value="1"/>
</dbReference>
<dbReference type="PANTHER" id="PTHR43133">
    <property type="entry name" value="RNA POLYMERASE ECF-TYPE SIGMA FACTO"/>
    <property type="match status" value="1"/>
</dbReference>
<organism evidence="8 9">
    <name type="scientific">Rubripirellula tenax</name>
    <dbReference type="NCBI Taxonomy" id="2528015"/>
    <lineage>
        <taxon>Bacteria</taxon>
        <taxon>Pseudomonadati</taxon>
        <taxon>Planctomycetota</taxon>
        <taxon>Planctomycetia</taxon>
        <taxon>Pirellulales</taxon>
        <taxon>Pirellulaceae</taxon>
        <taxon>Rubripirellula</taxon>
    </lineage>
</organism>
<dbReference type="InterPro" id="IPR036388">
    <property type="entry name" value="WH-like_DNA-bd_sf"/>
</dbReference>
<dbReference type="InterPro" id="IPR013325">
    <property type="entry name" value="RNA_pol_sigma_r2"/>
</dbReference>
<keyword evidence="4" id="KW-0238">DNA-binding</keyword>
<dbReference type="GO" id="GO:0006352">
    <property type="term" value="P:DNA-templated transcription initiation"/>
    <property type="evidence" value="ECO:0007669"/>
    <property type="project" value="InterPro"/>
</dbReference>
<keyword evidence="3" id="KW-0731">Sigma factor</keyword>
<dbReference type="GO" id="GO:0016987">
    <property type="term" value="F:sigma factor activity"/>
    <property type="evidence" value="ECO:0007669"/>
    <property type="project" value="UniProtKB-KW"/>
</dbReference>
<feature type="domain" description="RNA polymerase sigma-70 region 2" evidence="6">
    <location>
        <begin position="27"/>
        <end position="92"/>
    </location>
</feature>
<protein>
    <submittedName>
        <fullName evidence="8">ECF RNA polymerase sigma factor SigW</fullName>
    </submittedName>
</protein>
<dbReference type="RefSeq" id="WP_186775623.1">
    <property type="nucleotide sequence ID" value="NZ_SJPW01000004.1"/>
</dbReference>
<sequence length="224" mass="24890">MTTAPPEILNEIVARAKRGDREAIGQLYELLKTSVWHWAFQSLGDESLTEEVVGDSFIALISQADQLPDEFLAVAGWLRTVAKRKACNVIQRVTTQRKGMQGLASEETHIKQTPRNGVNSSNDDGVPDSLERVEAVAAVTAAIDQLSPEYQIAIQWRYLDELSLEEVGQRLGLSQSATNSLLFRARNKLRETLSRCWHGEELSVPSPPLQQIDRDVAPAKRSSI</sequence>
<evidence type="ECO:0000256" key="4">
    <source>
        <dbReference type="ARBA" id="ARBA00023125"/>
    </source>
</evidence>
<dbReference type="InterPro" id="IPR014284">
    <property type="entry name" value="RNA_pol_sigma-70_dom"/>
</dbReference>
<feature type="domain" description="RNA polymerase sigma-70 region 4" evidence="7">
    <location>
        <begin position="142"/>
        <end position="191"/>
    </location>
</feature>
<keyword evidence="9" id="KW-1185">Reference proteome</keyword>
<dbReference type="InterPro" id="IPR007627">
    <property type="entry name" value="RNA_pol_sigma70_r2"/>
</dbReference>
<dbReference type="InterPro" id="IPR007630">
    <property type="entry name" value="RNA_pol_sigma70_r4"/>
</dbReference>
<dbReference type="PANTHER" id="PTHR43133:SF51">
    <property type="entry name" value="RNA POLYMERASE SIGMA FACTOR"/>
    <property type="match status" value="1"/>
</dbReference>
<evidence type="ECO:0000256" key="3">
    <source>
        <dbReference type="ARBA" id="ARBA00023082"/>
    </source>
</evidence>